<organism evidence="3 4">
    <name type="scientific">Parendozoicomonas haliclonae</name>
    <dbReference type="NCBI Taxonomy" id="1960125"/>
    <lineage>
        <taxon>Bacteria</taxon>
        <taxon>Pseudomonadati</taxon>
        <taxon>Pseudomonadota</taxon>
        <taxon>Gammaproteobacteria</taxon>
        <taxon>Oceanospirillales</taxon>
        <taxon>Endozoicomonadaceae</taxon>
        <taxon>Parendozoicomonas</taxon>
    </lineage>
</organism>
<feature type="chain" id="PRO_5012440021" evidence="1">
    <location>
        <begin position="19"/>
        <end position="250"/>
    </location>
</feature>
<keyword evidence="4" id="KW-1185">Reference proteome</keyword>
<dbReference type="RefSeq" id="WP_087108572.1">
    <property type="nucleotide sequence ID" value="NZ_CBCSCN010000008.1"/>
</dbReference>
<dbReference type="AlphaFoldDB" id="A0A1X7AHN8"/>
<evidence type="ECO:0000313" key="4">
    <source>
        <dbReference type="Proteomes" id="UP000196573"/>
    </source>
</evidence>
<keyword evidence="1" id="KW-0732">Signal</keyword>
<dbReference type="InterPro" id="IPR038670">
    <property type="entry name" value="HslJ-like_sf"/>
</dbReference>
<dbReference type="EMBL" id="FWPT01000003">
    <property type="protein sequence ID" value="SMA43321.1"/>
    <property type="molecule type" value="Genomic_DNA"/>
</dbReference>
<accession>A0A1X7AHN8</accession>
<dbReference type="PANTHER" id="PTHR35535:SF1">
    <property type="entry name" value="HEAT SHOCK PROTEIN HSLJ"/>
    <property type="match status" value="1"/>
</dbReference>
<dbReference type="PANTHER" id="PTHR35535">
    <property type="entry name" value="HEAT SHOCK PROTEIN HSLJ"/>
    <property type="match status" value="1"/>
</dbReference>
<name>A0A1X7AHN8_9GAMM</name>
<dbReference type="Gene3D" id="2.40.128.270">
    <property type="match status" value="1"/>
</dbReference>
<dbReference type="InterPro" id="IPR053147">
    <property type="entry name" value="Hsp_HslJ-like"/>
</dbReference>
<feature type="domain" description="DUF306" evidence="2">
    <location>
        <begin position="31"/>
        <end position="143"/>
    </location>
</feature>
<evidence type="ECO:0000256" key="1">
    <source>
        <dbReference type="SAM" id="SignalP"/>
    </source>
</evidence>
<dbReference type="PROSITE" id="PS51257">
    <property type="entry name" value="PROKAR_LIPOPROTEIN"/>
    <property type="match status" value="1"/>
</dbReference>
<dbReference type="Pfam" id="PF09619">
    <property type="entry name" value="YscW"/>
    <property type="match status" value="1"/>
</dbReference>
<evidence type="ECO:0000259" key="2">
    <source>
        <dbReference type="Pfam" id="PF03724"/>
    </source>
</evidence>
<reference evidence="3 4" key="1">
    <citation type="submission" date="2017-03" db="EMBL/GenBank/DDBJ databases">
        <authorList>
            <person name="Afonso C.L."/>
            <person name="Miller P.J."/>
            <person name="Scott M.A."/>
            <person name="Spackman E."/>
            <person name="Goraichik I."/>
            <person name="Dimitrov K.M."/>
            <person name="Suarez D.L."/>
            <person name="Swayne D.E."/>
        </authorList>
    </citation>
    <scope>NUCLEOTIDE SEQUENCE [LARGE SCALE GENOMIC DNA]</scope>
    <source>
        <strain evidence="3">SB41UT1</strain>
    </source>
</reference>
<proteinExistence type="predicted"/>
<gene>
    <name evidence="3" type="ORF">EHSB41UT_01575</name>
</gene>
<dbReference type="Proteomes" id="UP000196573">
    <property type="component" value="Unassembled WGS sequence"/>
</dbReference>
<sequence length="250" mass="27009">MKKLTRIALALTAGSMVAACASVQSTPVSPASLEGRTWVLESVDGEGPVYGKRIVMTFQPESSTSGKMYGLGPCNRFFGGYTLANNGTTINFGTVGNTMMACEPKVMDQELKFMAAFVPTHNISLHGDQLVMTSEDKSKSLTFLPESSQIKGKLSFKGELPAGSEIVVRLEDSSLMDVAAITIAEEAIKLDKATSSPVSFDMNYAPHLLTQSHTYTVRAEVISQGMLIYTTTTRNLADFDKPMTVNLDKQ</sequence>
<protein>
    <submittedName>
        <fullName evidence="3">Heat-inducible protein</fullName>
    </submittedName>
</protein>
<feature type="signal peptide" evidence="1">
    <location>
        <begin position="1"/>
        <end position="18"/>
    </location>
</feature>
<dbReference type="Pfam" id="PF03724">
    <property type="entry name" value="META"/>
    <property type="match status" value="1"/>
</dbReference>
<dbReference type="OrthoDB" id="5348860at2"/>
<dbReference type="InterPro" id="IPR005184">
    <property type="entry name" value="DUF306_Meta_HslJ"/>
</dbReference>
<dbReference type="InterPro" id="IPR039366">
    <property type="entry name" value="Pilotin"/>
</dbReference>
<evidence type="ECO:0000313" key="3">
    <source>
        <dbReference type="EMBL" id="SMA43321.1"/>
    </source>
</evidence>